<evidence type="ECO:0000256" key="8">
    <source>
        <dbReference type="ARBA" id="ARBA00023180"/>
    </source>
</evidence>
<evidence type="ECO:0000259" key="10">
    <source>
        <dbReference type="SMART" id="SM00244"/>
    </source>
</evidence>
<dbReference type="GO" id="GO:0031625">
    <property type="term" value="F:ubiquitin protein ligase binding"/>
    <property type="evidence" value="ECO:0007669"/>
    <property type="project" value="InterPro"/>
</dbReference>
<dbReference type="PANTHER" id="PTHR15351:SF3">
    <property type="entry name" value="ERLIN"/>
    <property type="match status" value="1"/>
</dbReference>
<dbReference type="EMBL" id="OIVN01000335">
    <property type="protein sequence ID" value="SPC78459.1"/>
    <property type="molecule type" value="Genomic_DNA"/>
</dbReference>
<comment type="subcellular location">
    <subcellularLocation>
        <location evidence="1">Endoplasmic reticulum membrane</location>
        <topology evidence="1">Single-pass type II membrane protein</topology>
    </subcellularLocation>
</comment>
<dbReference type="Gene3D" id="3.30.479.30">
    <property type="entry name" value="Band 7 domain"/>
    <property type="match status" value="1"/>
</dbReference>
<evidence type="ECO:0000256" key="7">
    <source>
        <dbReference type="ARBA" id="ARBA00023136"/>
    </source>
</evidence>
<name>A0A2N9EV60_FAGSY</name>
<organism evidence="11">
    <name type="scientific">Fagus sylvatica</name>
    <name type="common">Beechnut</name>
    <dbReference type="NCBI Taxonomy" id="28930"/>
    <lineage>
        <taxon>Eukaryota</taxon>
        <taxon>Viridiplantae</taxon>
        <taxon>Streptophyta</taxon>
        <taxon>Embryophyta</taxon>
        <taxon>Tracheophyta</taxon>
        <taxon>Spermatophyta</taxon>
        <taxon>Magnoliopsida</taxon>
        <taxon>eudicotyledons</taxon>
        <taxon>Gunneridae</taxon>
        <taxon>Pentapetalae</taxon>
        <taxon>rosids</taxon>
        <taxon>fabids</taxon>
        <taxon>Fagales</taxon>
        <taxon>Fagaceae</taxon>
        <taxon>Fagus</taxon>
    </lineage>
</organism>
<gene>
    <name evidence="11" type="ORF">FSB_LOCUS6341</name>
</gene>
<dbReference type="SUPFAM" id="SSF117892">
    <property type="entry name" value="Band 7/SPFH domain"/>
    <property type="match status" value="1"/>
</dbReference>
<evidence type="ECO:0000256" key="2">
    <source>
        <dbReference type="ARBA" id="ARBA00008164"/>
    </source>
</evidence>
<keyword evidence="8" id="KW-0325">Glycoprotein</keyword>
<keyword evidence="5" id="KW-0735">Signal-anchor</keyword>
<dbReference type="GO" id="GO:0032991">
    <property type="term" value="C:protein-containing complex"/>
    <property type="evidence" value="ECO:0007669"/>
    <property type="project" value="UniProtKB-ARBA"/>
</dbReference>
<dbReference type="GO" id="GO:0005789">
    <property type="term" value="C:endoplasmic reticulum membrane"/>
    <property type="evidence" value="ECO:0007669"/>
    <property type="project" value="UniProtKB-SubCell"/>
</dbReference>
<evidence type="ECO:0000256" key="5">
    <source>
        <dbReference type="ARBA" id="ARBA00022968"/>
    </source>
</evidence>
<keyword evidence="4" id="KW-0256">Endoplasmic reticulum</keyword>
<dbReference type="Pfam" id="PF01145">
    <property type="entry name" value="Band_7"/>
    <property type="match status" value="1"/>
</dbReference>
<comment type="similarity">
    <text evidence="2">Belongs to the band 7/mec-2 family.</text>
</comment>
<evidence type="ECO:0000256" key="1">
    <source>
        <dbReference type="ARBA" id="ARBA00004648"/>
    </source>
</evidence>
<accession>A0A2N9EV60</accession>
<evidence type="ECO:0000313" key="11">
    <source>
        <dbReference type="EMBL" id="SPC78459.1"/>
    </source>
</evidence>
<reference evidence="11" key="1">
    <citation type="submission" date="2018-02" db="EMBL/GenBank/DDBJ databases">
        <authorList>
            <person name="Cohen D.B."/>
            <person name="Kent A.D."/>
        </authorList>
    </citation>
    <scope>NUCLEOTIDE SEQUENCE</scope>
</reference>
<dbReference type="GO" id="GO:0015485">
    <property type="term" value="F:cholesterol binding"/>
    <property type="evidence" value="ECO:0007669"/>
    <property type="project" value="TreeGrafter"/>
</dbReference>
<dbReference type="InterPro" id="IPR033294">
    <property type="entry name" value="Erlin1/2"/>
</dbReference>
<evidence type="ECO:0000256" key="3">
    <source>
        <dbReference type="ARBA" id="ARBA00022692"/>
    </source>
</evidence>
<dbReference type="PANTHER" id="PTHR15351">
    <property type="entry name" value="ERLIN (ER LIPID RAFT ASSOCIATED PROTEIN) HOMOLOG"/>
    <property type="match status" value="1"/>
</dbReference>
<feature type="transmembrane region" description="Helical" evidence="9">
    <location>
        <begin position="22"/>
        <end position="41"/>
    </location>
</feature>
<dbReference type="GO" id="GO:0032933">
    <property type="term" value="P:SREBP signaling pathway"/>
    <property type="evidence" value="ECO:0007669"/>
    <property type="project" value="TreeGrafter"/>
</dbReference>
<sequence>MDAQQQRSETPQPRPPNHGGDFSAILTVLLSFIAIVAMIVIPSSSSLKNGLSILHQVPEGHVGVYWRGGALLNVITDPGFHLKLPLITHYEPVQVTLQTDQVRDIPCGTKGGVMINFEKIEVVNRLHKDYVYDTLLNYGVQYDNTWIYDKIHHEINQFCSSHSLQQVYIDVFDQIDEKMKDALQGDCTRYAPGIEIISVRVTKPTIPESIRRNFEQMEEERTKVLIAVEKQRVVEKEAETNKKMAISEAEKLANVSKILMEQKLMEKDSARKQEEIENHMYMAREKSLADADFYRLTRESDANKLKLTPQFLELKFIEAIADNTKIFFGEKIPNMVLDQRLLGNFLQQVSRNVSKERKSET</sequence>
<dbReference type="InterPro" id="IPR001107">
    <property type="entry name" value="Band_7"/>
</dbReference>
<dbReference type="InterPro" id="IPR036013">
    <property type="entry name" value="Band_7/SPFH_dom_sf"/>
</dbReference>
<keyword evidence="6 9" id="KW-1133">Transmembrane helix</keyword>
<dbReference type="CDD" id="cd03406">
    <property type="entry name" value="SPFH_like_u3"/>
    <property type="match status" value="1"/>
</dbReference>
<keyword evidence="7 9" id="KW-0472">Membrane</keyword>
<dbReference type="SMART" id="SM00244">
    <property type="entry name" value="PHB"/>
    <property type="match status" value="1"/>
</dbReference>
<dbReference type="FunFam" id="3.30.479.30:FF:000009">
    <property type="entry name" value="Erlin-2 isoform 1"/>
    <property type="match status" value="1"/>
</dbReference>
<evidence type="ECO:0000256" key="6">
    <source>
        <dbReference type="ARBA" id="ARBA00022989"/>
    </source>
</evidence>
<keyword evidence="3 9" id="KW-0812">Transmembrane</keyword>
<evidence type="ECO:0000256" key="9">
    <source>
        <dbReference type="SAM" id="Phobius"/>
    </source>
</evidence>
<feature type="domain" description="Band 7" evidence="10">
    <location>
        <begin position="52"/>
        <end position="218"/>
    </location>
</feature>
<evidence type="ECO:0000256" key="4">
    <source>
        <dbReference type="ARBA" id="ARBA00022824"/>
    </source>
</evidence>
<protein>
    <recommendedName>
        <fullName evidence="10">Band 7 domain-containing protein</fullName>
    </recommendedName>
</protein>
<dbReference type="AlphaFoldDB" id="A0A2N9EV60"/>
<proteinExistence type="inferred from homology"/>